<keyword evidence="5 12" id="KW-0812">Transmembrane</keyword>
<dbReference type="GO" id="GO:0046872">
    <property type="term" value="F:metal ion binding"/>
    <property type="evidence" value="ECO:0007669"/>
    <property type="project" value="UniProtKB-KW"/>
</dbReference>
<dbReference type="PANTHER" id="PTHR39188:SF3">
    <property type="entry name" value="STAGE IV SPORULATION PROTEIN FB"/>
    <property type="match status" value="1"/>
</dbReference>
<evidence type="ECO:0000259" key="13">
    <source>
        <dbReference type="Pfam" id="PF02163"/>
    </source>
</evidence>
<dbReference type="GO" id="GO:0008237">
    <property type="term" value="F:metallopeptidase activity"/>
    <property type="evidence" value="ECO:0007669"/>
    <property type="project" value="UniProtKB-KW"/>
</dbReference>
<sequence>MKGSIDLAKKLSFKKVIFNVLIILLTVVILGGAINFYYAVGYIFILIVHELGHCFAAKFLNRKVIFGGFTPFGAYIVHEKVENCKENAIIAIGGPLFGGLLALFYYIIYWITGETTFFVLSFTSIVINLINLIPVKPFDGGHIAETASPIICYIGLPFLLYLCISAERLKSKVILWISFAIGIYQTYDFTKKYKNKSYFKLKKNDKMKIISIYSILLLLLIFSALYFKSITNYRELIKSISKS</sequence>
<feature type="domain" description="Peptidase M50" evidence="13">
    <location>
        <begin position="115"/>
        <end position="147"/>
    </location>
</feature>
<feature type="transmembrane region" description="Helical" evidence="12">
    <location>
        <begin position="147"/>
        <end position="167"/>
    </location>
</feature>
<feature type="transmembrane region" description="Helical" evidence="12">
    <location>
        <begin position="210"/>
        <end position="227"/>
    </location>
</feature>
<protein>
    <recommendedName>
        <fullName evidence="13">Peptidase M50 domain-containing protein</fullName>
    </recommendedName>
</protein>
<keyword evidence="11 12" id="KW-0472">Membrane</keyword>
<keyword evidence="9 12" id="KW-1133">Transmembrane helix</keyword>
<dbReference type="STRING" id="1121266.SAMN02745883_00762"/>
<keyword evidence="4" id="KW-0645">Protease</keyword>
<dbReference type="AlphaFoldDB" id="A0A1M6N271"/>
<keyword evidence="8" id="KW-0862">Zinc</keyword>
<evidence type="ECO:0000256" key="8">
    <source>
        <dbReference type="ARBA" id="ARBA00022833"/>
    </source>
</evidence>
<feature type="transmembrane region" description="Helical" evidence="12">
    <location>
        <begin position="117"/>
        <end position="135"/>
    </location>
</feature>
<comment type="cofactor">
    <cofactor evidence="1">
        <name>Zn(2+)</name>
        <dbReference type="ChEBI" id="CHEBI:29105"/>
    </cofactor>
</comment>
<evidence type="ECO:0000313" key="14">
    <source>
        <dbReference type="EMBL" id="SHJ89780.1"/>
    </source>
</evidence>
<evidence type="ECO:0000256" key="5">
    <source>
        <dbReference type="ARBA" id="ARBA00022692"/>
    </source>
</evidence>
<dbReference type="RefSeq" id="WP_072966047.1">
    <property type="nucleotide sequence ID" value="NZ_FRAJ01000005.1"/>
</dbReference>
<evidence type="ECO:0000256" key="2">
    <source>
        <dbReference type="ARBA" id="ARBA00004141"/>
    </source>
</evidence>
<feature type="transmembrane region" description="Helical" evidence="12">
    <location>
        <begin position="21"/>
        <end position="47"/>
    </location>
</feature>
<organism evidence="14 15">
    <name type="scientific">Caminicella sporogenes DSM 14501</name>
    <dbReference type="NCBI Taxonomy" id="1121266"/>
    <lineage>
        <taxon>Bacteria</taxon>
        <taxon>Bacillati</taxon>
        <taxon>Bacillota</taxon>
        <taxon>Clostridia</taxon>
        <taxon>Peptostreptococcales</taxon>
        <taxon>Caminicellaceae</taxon>
        <taxon>Caminicella</taxon>
    </lineage>
</organism>
<dbReference type="GO" id="GO:0006508">
    <property type="term" value="P:proteolysis"/>
    <property type="evidence" value="ECO:0007669"/>
    <property type="project" value="UniProtKB-KW"/>
</dbReference>
<evidence type="ECO:0000256" key="10">
    <source>
        <dbReference type="ARBA" id="ARBA00023049"/>
    </source>
</evidence>
<dbReference type="CDD" id="cd06160">
    <property type="entry name" value="S2P-M50_like_2"/>
    <property type="match status" value="1"/>
</dbReference>
<dbReference type="GO" id="GO:0016020">
    <property type="term" value="C:membrane"/>
    <property type="evidence" value="ECO:0007669"/>
    <property type="project" value="UniProtKB-SubCell"/>
</dbReference>
<feature type="transmembrane region" description="Helical" evidence="12">
    <location>
        <begin position="89"/>
        <end position="111"/>
    </location>
</feature>
<dbReference type="Pfam" id="PF02163">
    <property type="entry name" value="Peptidase_M50"/>
    <property type="match status" value="2"/>
</dbReference>
<accession>A0A1M6N271</accession>
<keyword evidence="15" id="KW-1185">Reference proteome</keyword>
<feature type="domain" description="Peptidase M50" evidence="13">
    <location>
        <begin position="38"/>
        <end position="109"/>
    </location>
</feature>
<evidence type="ECO:0000313" key="15">
    <source>
        <dbReference type="Proteomes" id="UP000184082"/>
    </source>
</evidence>
<keyword evidence="6" id="KW-0479">Metal-binding</keyword>
<evidence type="ECO:0000256" key="4">
    <source>
        <dbReference type="ARBA" id="ARBA00022670"/>
    </source>
</evidence>
<dbReference type="InterPro" id="IPR008915">
    <property type="entry name" value="Peptidase_M50"/>
</dbReference>
<reference evidence="14 15" key="1">
    <citation type="submission" date="2016-11" db="EMBL/GenBank/DDBJ databases">
        <authorList>
            <person name="Jaros S."/>
            <person name="Januszkiewicz K."/>
            <person name="Wedrychowicz H."/>
        </authorList>
    </citation>
    <scope>NUCLEOTIDE SEQUENCE [LARGE SCALE GENOMIC DNA]</scope>
    <source>
        <strain evidence="14 15">DSM 14501</strain>
    </source>
</reference>
<keyword evidence="7" id="KW-0378">Hydrolase</keyword>
<dbReference type="EMBL" id="FRAJ01000005">
    <property type="protein sequence ID" value="SHJ89780.1"/>
    <property type="molecule type" value="Genomic_DNA"/>
</dbReference>
<evidence type="ECO:0000256" key="11">
    <source>
        <dbReference type="ARBA" id="ARBA00023136"/>
    </source>
</evidence>
<dbReference type="Proteomes" id="UP000184082">
    <property type="component" value="Unassembled WGS sequence"/>
</dbReference>
<comment type="subcellular location">
    <subcellularLocation>
        <location evidence="2">Membrane</location>
        <topology evidence="2">Multi-pass membrane protein</topology>
    </subcellularLocation>
</comment>
<evidence type="ECO:0000256" key="9">
    <source>
        <dbReference type="ARBA" id="ARBA00022989"/>
    </source>
</evidence>
<feature type="transmembrane region" description="Helical" evidence="12">
    <location>
        <begin position="173"/>
        <end position="190"/>
    </location>
</feature>
<proteinExistence type="inferred from homology"/>
<evidence type="ECO:0000256" key="1">
    <source>
        <dbReference type="ARBA" id="ARBA00001947"/>
    </source>
</evidence>
<gene>
    <name evidence="14" type="ORF">SAMN02745883_00762</name>
</gene>
<comment type="similarity">
    <text evidence="3">Belongs to the peptidase M50B family.</text>
</comment>
<evidence type="ECO:0000256" key="3">
    <source>
        <dbReference type="ARBA" id="ARBA00007931"/>
    </source>
</evidence>
<evidence type="ECO:0000256" key="6">
    <source>
        <dbReference type="ARBA" id="ARBA00022723"/>
    </source>
</evidence>
<keyword evidence="10" id="KW-0482">Metalloprotease</keyword>
<dbReference type="PANTHER" id="PTHR39188">
    <property type="entry name" value="MEMBRANE-ASSOCIATED ZINC METALLOPROTEASE M50B"/>
    <property type="match status" value="1"/>
</dbReference>
<name>A0A1M6N271_9FIRM</name>
<evidence type="ECO:0000256" key="12">
    <source>
        <dbReference type="SAM" id="Phobius"/>
    </source>
</evidence>
<evidence type="ECO:0000256" key="7">
    <source>
        <dbReference type="ARBA" id="ARBA00022801"/>
    </source>
</evidence>